<dbReference type="Proteomes" id="UP001143856">
    <property type="component" value="Unassembled WGS sequence"/>
</dbReference>
<gene>
    <name evidence="1" type="ORF">NUW58_g4691</name>
</gene>
<evidence type="ECO:0000313" key="1">
    <source>
        <dbReference type="EMBL" id="KAJ2987100.1"/>
    </source>
</evidence>
<dbReference type="EMBL" id="JAPDGR010000845">
    <property type="protein sequence ID" value="KAJ2987100.1"/>
    <property type="molecule type" value="Genomic_DNA"/>
</dbReference>
<sequence>MSSNKNNQQSLIGGHAEYVKGATEAAIGNVTGSHAWKTSGEQAKAHAVDSMKSAGERRDPSHGFGVAEQKLGEITGCKGMAHEDSQIPGNTRPWRSPPAFKAILGHQNDNADVYETIVAPAIPRILKGSSCSFFAYGHSGSGKTHTIVGYDYEDGSQLGLCLAASQKLFSALESIGSDGTEDEYARLGIGFSLFELRKNTAFDLLNGRKECHVREGADGKTHIRGQTEMLDGGKVRVHPLTQRACWTFDALREELKQSLSMRAVGSSSIHDQSSRTHAVLKLEVINRRLMEAREAVVERESELVPVGKRATDISIEEQMKGLMKSAEGAWVPNPGYQINQQRIDMAEAEKARYEARVASAEEHVKDVLSSDQVGCLGGKMTPQERQEGRQINTDLLALKEVIRAWSTRQTRIPFRLSPLTMVLREHFAGTGNGTSTMIVTVSPAKSQYPATLNSLKLFRPVGVGNMRLAHRVGMSPLTRQRATNDHVPLDMVIEYYCQRASTPGTFILWVPGRAAIAGFAESEGISIYSSSATPLGPDRAPPLELTVEQIQEKIATYVAAAKNAVEAGFDGVELHGANGYLIDQFTQDCCNKRTDAVDDSGPHLFEFQPSGLTQEMLACAIGARSQMARTYLEKNLDKFPDCGRDELIRHGLRALKETLVQDRELTVENTSVGVVGPKEPGQRPLEAFKVHDGAEVKDWINSIADDAEAGGEGMQVDE</sequence>
<protein>
    <submittedName>
        <fullName evidence="1">Uncharacterized protein</fullName>
    </submittedName>
</protein>
<keyword evidence="2" id="KW-1185">Reference proteome</keyword>
<proteinExistence type="predicted"/>
<reference evidence="1" key="1">
    <citation type="submission" date="2022-10" db="EMBL/GenBank/DDBJ databases">
        <title>Genome Sequence of Xylaria curta.</title>
        <authorList>
            <person name="Buettner E."/>
        </authorList>
    </citation>
    <scope>NUCLEOTIDE SEQUENCE</scope>
    <source>
        <strain evidence="1">Babe10</strain>
    </source>
</reference>
<comment type="caution">
    <text evidence="1">The sequence shown here is derived from an EMBL/GenBank/DDBJ whole genome shotgun (WGS) entry which is preliminary data.</text>
</comment>
<organism evidence="1 2">
    <name type="scientific">Xylaria curta</name>
    <dbReference type="NCBI Taxonomy" id="42375"/>
    <lineage>
        <taxon>Eukaryota</taxon>
        <taxon>Fungi</taxon>
        <taxon>Dikarya</taxon>
        <taxon>Ascomycota</taxon>
        <taxon>Pezizomycotina</taxon>
        <taxon>Sordariomycetes</taxon>
        <taxon>Xylariomycetidae</taxon>
        <taxon>Xylariales</taxon>
        <taxon>Xylariaceae</taxon>
        <taxon>Xylaria</taxon>
    </lineage>
</organism>
<accession>A0ACC1P6J6</accession>
<evidence type="ECO:0000313" key="2">
    <source>
        <dbReference type="Proteomes" id="UP001143856"/>
    </source>
</evidence>
<name>A0ACC1P6J6_9PEZI</name>